<keyword evidence="1" id="KW-1133">Transmembrane helix</keyword>
<gene>
    <name evidence="2" type="ORF">Aph01nite_67620</name>
</gene>
<dbReference type="RefSeq" id="WP_204045064.1">
    <property type="nucleotide sequence ID" value="NZ_BOOA01000081.1"/>
</dbReference>
<accession>A0A919QLM9</accession>
<dbReference type="Proteomes" id="UP000640052">
    <property type="component" value="Unassembled WGS sequence"/>
</dbReference>
<keyword evidence="1" id="KW-0472">Membrane</keyword>
<feature type="transmembrane region" description="Helical" evidence="1">
    <location>
        <begin position="43"/>
        <end position="64"/>
    </location>
</feature>
<evidence type="ECO:0000313" key="2">
    <source>
        <dbReference type="EMBL" id="GIH28452.1"/>
    </source>
</evidence>
<reference evidence="2" key="1">
    <citation type="submission" date="2021-01" db="EMBL/GenBank/DDBJ databases">
        <title>Whole genome shotgun sequence of Acrocarpospora phusangensis NBRC 108782.</title>
        <authorList>
            <person name="Komaki H."/>
            <person name="Tamura T."/>
        </authorList>
    </citation>
    <scope>NUCLEOTIDE SEQUENCE</scope>
    <source>
        <strain evidence="2">NBRC 108782</strain>
    </source>
</reference>
<sequence>MADWLRTALRAEADRHEPSRDRIRQRIMARRGPLANAPKRPRLTIALVSALVTGVVAVGLPLLLGSLAQGPERAPAVAASATESTPPEPLDGPALAANGRLDPHSSAYWAQNNLVVTLGRAVTSMTVTIRVARGTGVEVTGAWVGLPADDFTETRTTLPDAYVFAWTLKEGRKVWAGKWTFAAQYNRTAAHDGTEDTYTVTIPGAKAEGRFRPPPPSP</sequence>
<keyword evidence="1" id="KW-0812">Transmembrane</keyword>
<dbReference type="EMBL" id="BOOA01000081">
    <property type="protein sequence ID" value="GIH28452.1"/>
    <property type="molecule type" value="Genomic_DNA"/>
</dbReference>
<organism evidence="2 3">
    <name type="scientific">Acrocarpospora phusangensis</name>
    <dbReference type="NCBI Taxonomy" id="1070424"/>
    <lineage>
        <taxon>Bacteria</taxon>
        <taxon>Bacillati</taxon>
        <taxon>Actinomycetota</taxon>
        <taxon>Actinomycetes</taxon>
        <taxon>Streptosporangiales</taxon>
        <taxon>Streptosporangiaceae</taxon>
        <taxon>Acrocarpospora</taxon>
    </lineage>
</organism>
<proteinExistence type="predicted"/>
<protein>
    <submittedName>
        <fullName evidence="2">Uncharacterized protein</fullName>
    </submittedName>
</protein>
<evidence type="ECO:0000256" key="1">
    <source>
        <dbReference type="SAM" id="Phobius"/>
    </source>
</evidence>
<dbReference type="AlphaFoldDB" id="A0A919QLM9"/>
<evidence type="ECO:0000313" key="3">
    <source>
        <dbReference type="Proteomes" id="UP000640052"/>
    </source>
</evidence>
<comment type="caution">
    <text evidence="2">The sequence shown here is derived from an EMBL/GenBank/DDBJ whole genome shotgun (WGS) entry which is preliminary data.</text>
</comment>
<keyword evidence="3" id="KW-1185">Reference proteome</keyword>
<name>A0A919QLM9_9ACTN</name>